<evidence type="ECO:0000313" key="2">
    <source>
        <dbReference type="EMBL" id="KAK9753665.1"/>
    </source>
</evidence>
<dbReference type="PANTHER" id="PTHR46609:SF8">
    <property type="entry name" value="YQAJ VIRAL RECOMBINASE DOMAIN-CONTAINING PROTEIN"/>
    <property type="match status" value="1"/>
</dbReference>
<dbReference type="Gene3D" id="3.90.320.10">
    <property type="match status" value="1"/>
</dbReference>
<proteinExistence type="predicted"/>
<dbReference type="AlphaFoldDB" id="A0AAW1N1B7"/>
<keyword evidence="3" id="KW-1185">Reference proteome</keyword>
<reference evidence="2 3" key="1">
    <citation type="journal article" date="2024" name="BMC Genomics">
        <title>De novo assembly and annotation of Popillia japonica's genome with initial clues to its potential as an invasive pest.</title>
        <authorList>
            <person name="Cucini C."/>
            <person name="Boschi S."/>
            <person name="Funari R."/>
            <person name="Cardaioli E."/>
            <person name="Iannotti N."/>
            <person name="Marturano G."/>
            <person name="Paoli F."/>
            <person name="Bruttini M."/>
            <person name="Carapelli A."/>
            <person name="Frati F."/>
            <person name="Nardi F."/>
        </authorList>
    </citation>
    <scope>NUCLEOTIDE SEQUENCE [LARGE SCALE GENOMIC DNA]</scope>
    <source>
        <strain evidence="2">DMR45628</strain>
    </source>
</reference>
<dbReference type="InterPro" id="IPR011604">
    <property type="entry name" value="PDDEXK-like_dom_sf"/>
</dbReference>
<feature type="domain" description="YqaJ viral recombinase" evidence="1">
    <location>
        <begin position="6"/>
        <end position="80"/>
    </location>
</feature>
<dbReference type="SUPFAM" id="SSF52980">
    <property type="entry name" value="Restriction endonuclease-like"/>
    <property type="match status" value="1"/>
</dbReference>
<evidence type="ECO:0000259" key="1">
    <source>
        <dbReference type="Pfam" id="PF09588"/>
    </source>
</evidence>
<dbReference type="EMBL" id="JASPKY010000011">
    <property type="protein sequence ID" value="KAK9753665.1"/>
    <property type="molecule type" value="Genomic_DNA"/>
</dbReference>
<dbReference type="InterPro" id="IPR019080">
    <property type="entry name" value="YqaJ_viral_recombinase"/>
</dbReference>
<dbReference type="InterPro" id="IPR011335">
    <property type="entry name" value="Restrct_endonuc-II-like"/>
</dbReference>
<name>A0AAW1N1B7_POPJA</name>
<organism evidence="2 3">
    <name type="scientific">Popillia japonica</name>
    <name type="common">Japanese beetle</name>
    <dbReference type="NCBI Taxonomy" id="7064"/>
    <lineage>
        <taxon>Eukaryota</taxon>
        <taxon>Metazoa</taxon>
        <taxon>Ecdysozoa</taxon>
        <taxon>Arthropoda</taxon>
        <taxon>Hexapoda</taxon>
        <taxon>Insecta</taxon>
        <taxon>Pterygota</taxon>
        <taxon>Neoptera</taxon>
        <taxon>Endopterygota</taxon>
        <taxon>Coleoptera</taxon>
        <taxon>Polyphaga</taxon>
        <taxon>Scarabaeiformia</taxon>
        <taxon>Scarabaeidae</taxon>
        <taxon>Rutelinae</taxon>
        <taxon>Popillia</taxon>
    </lineage>
</organism>
<gene>
    <name evidence="2" type="ORF">QE152_g1870</name>
</gene>
<dbReference type="CDD" id="cd22343">
    <property type="entry name" value="PDDEXK_lambda_exonuclease-like"/>
    <property type="match status" value="1"/>
</dbReference>
<dbReference type="Pfam" id="PF09588">
    <property type="entry name" value="YqaJ"/>
    <property type="match status" value="1"/>
</dbReference>
<protein>
    <submittedName>
        <fullName evidence="2">YqaJ-like viral recombinase domain</fullName>
    </submittedName>
</protein>
<evidence type="ECO:0000313" key="3">
    <source>
        <dbReference type="Proteomes" id="UP001458880"/>
    </source>
</evidence>
<dbReference type="PANTHER" id="PTHR46609">
    <property type="entry name" value="EXONUCLEASE, PHAGE-TYPE/RECB, C-TERMINAL DOMAIN-CONTAINING PROTEIN"/>
    <property type="match status" value="1"/>
</dbReference>
<dbReference type="GO" id="GO:0006281">
    <property type="term" value="P:DNA repair"/>
    <property type="evidence" value="ECO:0007669"/>
    <property type="project" value="UniProtKB-ARBA"/>
</dbReference>
<sequence>MITGVHKAIPFLAASPDRVIIDENGCVEIKCPYRARDMTVLEATQKGVMKFLSINEGNLQLKHNDNYMYQIQGQLNVADKDFCYFVVWTKKDMWYQKIFKNESMWQKMTQKLKSFYMKALLPEILDSRKLRDREKKRSFFGTGLDM</sequence>
<dbReference type="InterPro" id="IPR051703">
    <property type="entry name" value="NF-kappa-B_Signaling_Reg"/>
</dbReference>
<comment type="caution">
    <text evidence="2">The sequence shown here is derived from an EMBL/GenBank/DDBJ whole genome shotgun (WGS) entry which is preliminary data.</text>
</comment>
<dbReference type="Proteomes" id="UP001458880">
    <property type="component" value="Unassembled WGS sequence"/>
</dbReference>
<accession>A0AAW1N1B7</accession>